<evidence type="ECO:0000313" key="3">
    <source>
        <dbReference type="EnsemblMetazoa" id="XP_019766551.1"/>
    </source>
</evidence>
<dbReference type="Proteomes" id="UP000019118">
    <property type="component" value="Unassembled WGS sequence"/>
</dbReference>
<dbReference type="EnsemblMetazoa" id="XM_019910992.1">
    <property type="protein sequence ID" value="XP_019766551.1"/>
    <property type="gene ID" value="LOC109541974"/>
</dbReference>
<reference evidence="2 4" key="1">
    <citation type="journal article" date="2013" name="Genome Biol.">
        <title>Draft genome of the mountain pine beetle, Dendroctonus ponderosae Hopkins, a major forest pest.</title>
        <authorList>
            <person name="Keeling C.I."/>
            <person name="Yuen M.M."/>
            <person name="Liao N.Y."/>
            <person name="Docking T.R."/>
            <person name="Chan S.K."/>
            <person name="Taylor G.A."/>
            <person name="Palmquist D.L."/>
            <person name="Jackman S.D."/>
            <person name="Nguyen A."/>
            <person name="Li M."/>
            <person name="Henderson H."/>
            <person name="Janes J.K."/>
            <person name="Zhao Y."/>
            <person name="Pandoh P."/>
            <person name="Moore R."/>
            <person name="Sperling F.A."/>
            <person name="Huber D.P."/>
            <person name="Birol I."/>
            <person name="Jones S.J."/>
            <person name="Bohlmann J."/>
        </authorList>
    </citation>
    <scope>NUCLEOTIDE SEQUENCE</scope>
</reference>
<evidence type="ECO:0000313" key="2">
    <source>
        <dbReference type="EMBL" id="ENN73421.1"/>
    </source>
</evidence>
<accession>N6TYG7</accession>
<dbReference type="PANTHER" id="PTHR15682:SF2">
    <property type="entry name" value="UNHEALTHY RIBOSOME BIOGENESIS PROTEIN 2 HOMOLOG"/>
    <property type="match status" value="1"/>
</dbReference>
<sequence>MALSQALLQALNNDEEPLGKRLRIAENALKSPEFVVQHKEALLLKWIVSVSSKEHSIENGALWDHIITWLASGEFMDLTQNCITNDDMFSIMQVFQNALLDKNVSQISIQNVDHKEKILKSVQLLCSKKVFQQYFKYNLEMYCRLLACSLENLNTESSFLEFFETPFLFCKHLVDIDGFSKQFLTTLYDAFVGKVLQFHGNSHVFLETVKIIERCLLYGHFNEFQSFFDRIFDDENTANGTEHNLTPLPKSVFKHLVSGFRANDSPTATSFKLFFSAFCSTSKDSQYSFKCFILLVHLLKFDVSADFRIKTPFKRTLSIQLSKSLQVLLELLDALSARNFDDSVVAKLSQTEFLRKMLKSLMALNILNSTVFEIIIKCISINPLLIEPLISSLAVFVMLRNHHKCEALYEKVVIAIFEVFAKLHRVENLVSKLIPALKWAFISNAAPDVTQVFEFNGERDVATSPREILPVGDVFTENILAYFTSCLIQLASWQVINVFKTMLHHLKNTVEEFSRGDFDDKDSNGFVFLELLGSLTTCLLQSIRIADHAIPQNVVTKFVSGLDELRSILKCFGASLLQREHNQVTMRTFLSLAYVWAEIYATLAYYSINNEVQVPTQPDRTHSATDLTYLQSYMDVKEWQTIEQRISNFGKYPCKTLLQKLYIQKAKAMVVLEKKPSEDVLNNIATIITAHLDDTWEELVKDKFVVNAIFPKMDTVSLTLLAEHLMENQKLFAENHVKDSINLCNAMAYVALSKINKLFTRKRKMDLEGGKPMSSMVFSLFGNDAFFTSSKTFDMTRIVERAKSIFETSEHTCLSALKSKETQLRINLGILKKLPLIYSESHIQKCMLLFLMALNRDIDACSDTVKTELEDLIIGIVQAYKWPLSELFNLHTLGAQVLSNFARYCLLFSLVIDNAFKDESSISGAEPLISSIAKKLEKPKHLSACLVVLQAINKVKKSKLDAALKDEINRYKEKILKKLSKLVCQSDYLVEVYAICLKHYFSAEKESETLIKLVEKLESYIEYALANICEENKYGCLMLFILLLQNRTELDCVKDDMVLKIWNSCKRINMDPNFAHLVSLVVSQIPIQEFQVIMQDLGDSTEEAVKSQSSTQLVQHLKTWESILACDVNAIKMNIYQRALERLISRLLPLLNSSATQAPLESIINLLQRVLQTQHFILSPPLVDMLLMAPMILMKNCVKDFEAAFNLSISVLEMFLKARNAVVMARLPVYLQQYRGLLKAITNRSNSDKSSADKIEVKTASDCVHRFEKLTKSLVACKRDMGRTAVFLIADILEQYERINLYPEVKLHLNNCVYSLISLCDHHAISYLMRVLSNASTEMFKIMYDHYKKYYKFTGKV</sequence>
<evidence type="ECO:0000259" key="1">
    <source>
        <dbReference type="Pfam" id="PF10441"/>
    </source>
</evidence>
<dbReference type="HOGENOM" id="CLU_270701_0_0_1"/>
<dbReference type="GO" id="GO:0042254">
    <property type="term" value="P:ribosome biogenesis"/>
    <property type="evidence" value="ECO:0007669"/>
    <property type="project" value="TreeGrafter"/>
</dbReference>
<name>N6TYG7_DENPD</name>
<protein>
    <recommendedName>
        <fullName evidence="1">Nucleolar 27S pre-rRNA processing Urb2/Npa2 C-terminal domain-containing protein</fullName>
    </recommendedName>
</protein>
<dbReference type="PANTHER" id="PTHR15682">
    <property type="entry name" value="UNHEALTHY RIBOSOME BIOGENESIS PROTEIN 2 HOMOLOG"/>
    <property type="match status" value="1"/>
</dbReference>
<evidence type="ECO:0000313" key="4">
    <source>
        <dbReference type="Proteomes" id="UP000019118"/>
    </source>
</evidence>
<dbReference type="KEGG" id="dpa:109541974"/>
<feature type="non-terminal residue" evidence="2">
    <location>
        <position position="1"/>
    </location>
</feature>
<dbReference type="OrthoDB" id="160374at2759"/>
<organism evidence="2">
    <name type="scientific">Dendroctonus ponderosae</name>
    <name type="common">Mountain pine beetle</name>
    <dbReference type="NCBI Taxonomy" id="77166"/>
    <lineage>
        <taxon>Eukaryota</taxon>
        <taxon>Metazoa</taxon>
        <taxon>Ecdysozoa</taxon>
        <taxon>Arthropoda</taxon>
        <taxon>Hexapoda</taxon>
        <taxon>Insecta</taxon>
        <taxon>Pterygota</taxon>
        <taxon>Neoptera</taxon>
        <taxon>Endopterygota</taxon>
        <taxon>Coleoptera</taxon>
        <taxon>Polyphaga</taxon>
        <taxon>Cucujiformia</taxon>
        <taxon>Curculionidae</taxon>
        <taxon>Scolytinae</taxon>
        <taxon>Dendroctonus</taxon>
    </lineage>
</organism>
<dbReference type="EMBL" id="KB741165">
    <property type="protein sequence ID" value="ENN73421.1"/>
    <property type="molecule type" value="Genomic_DNA"/>
</dbReference>
<keyword evidence="4" id="KW-1185">Reference proteome</keyword>
<proteinExistence type="predicted"/>
<dbReference type="EnsemblMetazoa" id="XM_019910993.1">
    <property type="protein sequence ID" value="XP_019766552.1"/>
    <property type="gene ID" value="LOC109541974"/>
</dbReference>
<feature type="domain" description="Nucleolar 27S pre-rRNA processing Urb2/Npa2 C-terminal" evidence="1">
    <location>
        <begin position="1162"/>
        <end position="1356"/>
    </location>
</feature>
<dbReference type="GO" id="GO:0005730">
    <property type="term" value="C:nucleolus"/>
    <property type="evidence" value="ECO:0007669"/>
    <property type="project" value="TreeGrafter"/>
</dbReference>
<dbReference type="InterPro" id="IPR018849">
    <property type="entry name" value="Urb2/Npa2_C"/>
</dbReference>
<reference evidence="3" key="2">
    <citation type="submission" date="2024-08" db="UniProtKB">
        <authorList>
            <consortium name="EnsemblMetazoa"/>
        </authorList>
    </citation>
    <scope>IDENTIFICATION</scope>
</reference>
<dbReference type="OMA" id="MNKLILH"/>
<dbReference type="Pfam" id="PF10441">
    <property type="entry name" value="Urb2"/>
    <property type="match status" value="1"/>
</dbReference>
<dbReference type="InterPro" id="IPR052609">
    <property type="entry name" value="Ribosome_Biogenesis_Reg"/>
</dbReference>
<gene>
    <name evidence="3" type="primary">109541974</name>
    <name evidence="2" type="ORF">YQE_09983</name>
</gene>